<evidence type="ECO:0000313" key="3">
    <source>
        <dbReference type="Proteomes" id="UP000503840"/>
    </source>
</evidence>
<sequence>MPLVVEVNSDVFIVEKHMEDGGHEMDVYGKVLFAEDEENDIILFFPQCDKSTFERIKVGEAYAVRGLASVFAEEGGLVSIQYLEPDVHRMDVLSLSSEDRQELSDEISRLRAKFLEGREEGEITQ</sequence>
<protein>
    <submittedName>
        <fullName evidence="2">Uncharacterized protein</fullName>
    </submittedName>
</protein>
<dbReference type="Proteomes" id="UP000503840">
    <property type="component" value="Unassembled WGS sequence"/>
</dbReference>
<gene>
    <name evidence="2" type="ORF">DSM101010T_31420</name>
</gene>
<feature type="coiled-coil region" evidence="1">
    <location>
        <begin position="93"/>
        <end position="120"/>
    </location>
</feature>
<dbReference type="EMBL" id="BLVO01000016">
    <property type="protein sequence ID" value="GFM34777.1"/>
    <property type="molecule type" value="Genomic_DNA"/>
</dbReference>
<evidence type="ECO:0000256" key="1">
    <source>
        <dbReference type="SAM" id="Coils"/>
    </source>
</evidence>
<dbReference type="RefSeq" id="WP_174406436.1">
    <property type="nucleotide sequence ID" value="NZ_BLVO01000016.1"/>
</dbReference>
<reference evidence="2 3" key="1">
    <citation type="submission" date="2020-05" db="EMBL/GenBank/DDBJ databases">
        <title>Draft genome sequence of Desulfovibrio sp. strain HN2T.</title>
        <authorList>
            <person name="Ueno A."/>
            <person name="Tamazawa S."/>
            <person name="Tamamura S."/>
            <person name="Murakami T."/>
            <person name="Kiyama T."/>
            <person name="Inomata H."/>
            <person name="Amano Y."/>
            <person name="Miyakawa K."/>
            <person name="Tamaki H."/>
            <person name="Naganuma T."/>
            <person name="Kaneko K."/>
        </authorList>
    </citation>
    <scope>NUCLEOTIDE SEQUENCE [LARGE SCALE GENOMIC DNA]</scope>
    <source>
        <strain evidence="2 3">HN2</strain>
    </source>
</reference>
<keyword evidence="1" id="KW-0175">Coiled coil</keyword>
<name>A0A7J0BM16_9BACT</name>
<keyword evidence="3" id="KW-1185">Reference proteome</keyword>
<proteinExistence type="predicted"/>
<dbReference type="AlphaFoldDB" id="A0A7J0BM16"/>
<evidence type="ECO:0000313" key="2">
    <source>
        <dbReference type="EMBL" id="GFM34777.1"/>
    </source>
</evidence>
<accession>A0A7J0BM16</accession>
<comment type="caution">
    <text evidence="2">The sequence shown here is derived from an EMBL/GenBank/DDBJ whole genome shotgun (WGS) entry which is preliminary data.</text>
</comment>
<organism evidence="2 3">
    <name type="scientific">Desulfovibrio subterraneus</name>
    <dbReference type="NCBI Taxonomy" id="2718620"/>
    <lineage>
        <taxon>Bacteria</taxon>
        <taxon>Pseudomonadati</taxon>
        <taxon>Thermodesulfobacteriota</taxon>
        <taxon>Desulfovibrionia</taxon>
        <taxon>Desulfovibrionales</taxon>
        <taxon>Desulfovibrionaceae</taxon>
        <taxon>Desulfovibrio</taxon>
    </lineage>
</organism>